<feature type="transmembrane region" description="Helical" evidence="1">
    <location>
        <begin position="12"/>
        <end position="34"/>
    </location>
</feature>
<comment type="caution">
    <text evidence="2">The sequence shown here is derived from an EMBL/GenBank/DDBJ whole genome shotgun (WGS) entry which is preliminary data.</text>
</comment>
<keyword evidence="1" id="KW-0812">Transmembrane</keyword>
<dbReference type="EMBL" id="JAGEPF010000016">
    <property type="protein sequence ID" value="MBO2460985.1"/>
    <property type="molecule type" value="Genomic_DNA"/>
</dbReference>
<sequence>MAVHRRDHHPRGTLVVLSALIGVALVGLMALIAASRPHGVPVAAQESPTPTEPTTPARACERDAVQALTRTALEMAAGGSSDASVAQEYQRLDGRAYAAYSASLNDFLEAAPIGDQQGLAARLQVVMPTVRRMCAQ</sequence>
<evidence type="ECO:0000313" key="2">
    <source>
        <dbReference type="EMBL" id="MBO2460985.1"/>
    </source>
</evidence>
<keyword evidence="3" id="KW-1185">Reference proteome</keyword>
<protein>
    <recommendedName>
        <fullName evidence="4">Hemophore-related protein</fullName>
    </recommendedName>
</protein>
<evidence type="ECO:0008006" key="4">
    <source>
        <dbReference type="Google" id="ProtNLM"/>
    </source>
</evidence>
<evidence type="ECO:0000256" key="1">
    <source>
        <dbReference type="SAM" id="Phobius"/>
    </source>
</evidence>
<evidence type="ECO:0000313" key="3">
    <source>
        <dbReference type="Proteomes" id="UP000680206"/>
    </source>
</evidence>
<proteinExistence type="predicted"/>
<reference evidence="2 3" key="1">
    <citation type="submission" date="2021-03" db="EMBL/GenBank/DDBJ databases">
        <title>Actinomadura violae sp. nov., isolated from lichen in Thailand.</title>
        <authorList>
            <person name="Kanchanasin P."/>
            <person name="Saeng-In P."/>
            <person name="Phongsopitanun W."/>
            <person name="Yuki M."/>
            <person name="Kudo T."/>
            <person name="Ohkuma M."/>
            <person name="Tanasupawat S."/>
        </authorList>
    </citation>
    <scope>NUCLEOTIDE SEQUENCE [LARGE SCALE GENOMIC DNA]</scope>
    <source>
        <strain evidence="2 3">LCR2-06</strain>
    </source>
</reference>
<accession>A0ABS3RW58</accession>
<name>A0ABS3RW58_9ACTN</name>
<organism evidence="2 3">
    <name type="scientific">Actinomadura violacea</name>
    <dbReference type="NCBI Taxonomy" id="2819934"/>
    <lineage>
        <taxon>Bacteria</taxon>
        <taxon>Bacillati</taxon>
        <taxon>Actinomycetota</taxon>
        <taxon>Actinomycetes</taxon>
        <taxon>Streptosporangiales</taxon>
        <taxon>Thermomonosporaceae</taxon>
        <taxon>Actinomadura</taxon>
    </lineage>
</organism>
<dbReference type="Proteomes" id="UP000680206">
    <property type="component" value="Unassembled WGS sequence"/>
</dbReference>
<keyword evidence="1" id="KW-0472">Membrane</keyword>
<gene>
    <name evidence="2" type="ORF">J4709_25705</name>
</gene>
<dbReference type="RefSeq" id="WP_208244370.1">
    <property type="nucleotide sequence ID" value="NZ_JAGEPF010000016.1"/>
</dbReference>
<keyword evidence="1" id="KW-1133">Transmembrane helix</keyword>